<feature type="domain" description="CN hydrolase" evidence="2">
    <location>
        <begin position="1"/>
        <end position="227"/>
    </location>
</feature>
<dbReference type="InterPro" id="IPR003010">
    <property type="entry name" value="C-N_Hydrolase"/>
</dbReference>
<reference evidence="3" key="1">
    <citation type="submission" date="2016-08" db="EMBL/GenBank/DDBJ databases">
        <title>Complete genome of Cloacibacillus porcorum.</title>
        <authorList>
            <person name="Looft T."/>
            <person name="Bayles D.O."/>
            <person name="Alt D.P."/>
        </authorList>
    </citation>
    <scope>NUCLEOTIDE SEQUENCE [LARGE SCALE GENOMIC DNA]</scope>
    <source>
        <strain evidence="3">CL-84</strain>
    </source>
</reference>
<dbReference type="PROSITE" id="PS01227">
    <property type="entry name" value="UPF0012"/>
    <property type="match status" value="1"/>
</dbReference>
<organism evidence="3 4">
    <name type="scientific">Cloacibacillus porcorum</name>
    <dbReference type="NCBI Taxonomy" id="1197717"/>
    <lineage>
        <taxon>Bacteria</taxon>
        <taxon>Thermotogati</taxon>
        <taxon>Synergistota</taxon>
        <taxon>Synergistia</taxon>
        <taxon>Synergistales</taxon>
        <taxon>Synergistaceae</taxon>
        <taxon>Cloacibacillus</taxon>
    </lineage>
</organism>
<dbReference type="PANTHER" id="PTHR23088">
    <property type="entry name" value="NITRILASE-RELATED"/>
    <property type="match status" value="1"/>
</dbReference>
<accession>A0A1B2I9B4</accession>
<evidence type="ECO:0000259" key="2">
    <source>
        <dbReference type="PROSITE" id="PS50263"/>
    </source>
</evidence>
<evidence type="ECO:0000313" key="4">
    <source>
        <dbReference type="Proteomes" id="UP000093044"/>
    </source>
</evidence>
<gene>
    <name evidence="3" type="ORF">BED41_03635</name>
</gene>
<evidence type="ECO:0000313" key="3">
    <source>
        <dbReference type="EMBL" id="ANZ46552.1"/>
    </source>
</evidence>
<dbReference type="PROSITE" id="PS50263">
    <property type="entry name" value="CN_HYDROLASE"/>
    <property type="match status" value="1"/>
</dbReference>
<dbReference type="Gene3D" id="3.60.110.10">
    <property type="entry name" value="Carbon-nitrogen hydrolase"/>
    <property type="match status" value="1"/>
</dbReference>
<sequence>METVEDWMKRYYTPGELTTALVLPELWDTGYALDSVEKLADGEAAETTEFLSGLAKRYGCWFTGGSVMAKSGGNYYNRALIVNPHGELVTFYDKVHLVPFITVEDGVFDHGEKPCLFDMDGIKCGSIICYDIRFPEWIRIYALRGAEALFICSQWTRARMDLYRTMIRAHAIENMFYTVAVNNCDYSGDIDFGGGSFVSSPTGDVLTECSGTLDGKFSEIDVTNINQNRQFLKVFEKRLPHLYHDIIK</sequence>
<keyword evidence="4" id="KW-1185">Reference proteome</keyword>
<evidence type="ECO:0000256" key="1">
    <source>
        <dbReference type="ARBA" id="ARBA00010613"/>
    </source>
</evidence>
<dbReference type="STRING" id="1197717.BED41_03635"/>
<dbReference type="Pfam" id="PF00795">
    <property type="entry name" value="CN_hydrolase"/>
    <property type="match status" value="1"/>
</dbReference>
<dbReference type="EMBL" id="CP016757">
    <property type="protein sequence ID" value="ANZ46552.1"/>
    <property type="molecule type" value="Genomic_DNA"/>
</dbReference>
<dbReference type="Proteomes" id="UP000093044">
    <property type="component" value="Chromosome"/>
</dbReference>
<name>A0A1B2I9B4_9BACT</name>
<proteinExistence type="inferred from homology"/>
<comment type="similarity">
    <text evidence="1">Belongs to the carbon-nitrogen hydrolase superfamily. NIT1/NIT2 family.</text>
</comment>
<dbReference type="PANTHER" id="PTHR23088:SF27">
    <property type="entry name" value="DEAMINATED GLUTATHIONE AMIDASE"/>
    <property type="match status" value="1"/>
</dbReference>
<dbReference type="SUPFAM" id="SSF56317">
    <property type="entry name" value="Carbon-nitrogen hydrolase"/>
    <property type="match status" value="1"/>
</dbReference>
<dbReference type="InterPro" id="IPR036526">
    <property type="entry name" value="C-N_Hydrolase_sf"/>
</dbReference>
<dbReference type="InterPro" id="IPR001110">
    <property type="entry name" value="UPF0012_CS"/>
</dbReference>
<dbReference type="KEGG" id="cpor:BED41_03635"/>
<dbReference type="AlphaFoldDB" id="A0A1B2I9B4"/>
<protein>
    <recommendedName>
        <fullName evidence="2">CN hydrolase domain-containing protein</fullName>
    </recommendedName>
</protein>